<feature type="chain" id="PRO_5015881572" description="LPS-assembly lipoprotein LptE" evidence="7">
    <location>
        <begin position="21"/>
        <end position="175"/>
    </location>
</feature>
<dbReference type="AlphaFoldDB" id="A0A2V1K311"/>
<dbReference type="EMBL" id="QETA01000004">
    <property type="protein sequence ID" value="PWF22693.1"/>
    <property type="molecule type" value="Genomic_DNA"/>
</dbReference>
<comment type="subcellular location">
    <subcellularLocation>
        <location evidence="6">Cell outer membrane</location>
        <topology evidence="6">Lipid-anchor</topology>
    </subcellularLocation>
</comment>
<dbReference type="GO" id="GO:0043165">
    <property type="term" value="P:Gram-negative-bacterium-type cell outer membrane assembly"/>
    <property type="evidence" value="ECO:0007669"/>
    <property type="project" value="UniProtKB-UniRule"/>
</dbReference>
<accession>A0A2V1K311</accession>
<evidence type="ECO:0000256" key="1">
    <source>
        <dbReference type="ARBA" id="ARBA00022729"/>
    </source>
</evidence>
<comment type="caution">
    <text evidence="8">The sequence shown here is derived from an EMBL/GenBank/DDBJ whole genome shotgun (WGS) entry which is preliminary data.</text>
</comment>
<dbReference type="GO" id="GO:0015920">
    <property type="term" value="P:lipopolysaccharide transport"/>
    <property type="evidence" value="ECO:0007669"/>
    <property type="project" value="TreeGrafter"/>
</dbReference>
<dbReference type="GO" id="GO:0001530">
    <property type="term" value="F:lipopolysaccharide binding"/>
    <property type="evidence" value="ECO:0007669"/>
    <property type="project" value="TreeGrafter"/>
</dbReference>
<comment type="function">
    <text evidence="6">Together with LptD, is involved in the assembly of lipopolysaccharide (LPS) at the surface of the outer membrane. Required for the proper assembly of LptD. Binds LPS and may serve as the LPS recognition site at the outer membrane.</text>
</comment>
<evidence type="ECO:0000256" key="4">
    <source>
        <dbReference type="ARBA" id="ARBA00023237"/>
    </source>
</evidence>
<keyword evidence="4 6" id="KW-0998">Cell outer membrane</keyword>
<comment type="similarity">
    <text evidence="6">Belongs to the LptE lipoprotein family.</text>
</comment>
<evidence type="ECO:0000256" key="5">
    <source>
        <dbReference type="ARBA" id="ARBA00023288"/>
    </source>
</evidence>
<name>A0A2V1K311_9BURK</name>
<keyword evidence="9" id="KW-1185">Reference proteome</keyword>
<comment type="subunit">
    <text evidence="6">Component of the lipopolysaccharide transport and assembly complex. Interacts with LptD.</text>
</comment>
<dbReference type="PANTHER" id="PTHR38098">
    <property type="entry name" value="LPS-ASSEMBLY LIPOPROTEIN LPTE"/>
    <property type="match status" value="1"/>
</dbReference>
<dbReference type="PANTHER" id="PTHR38098:SF1">
    <property type="entry name" value="LPS-ASSEMBLY LIPOPROTEIN LPTE"/>
    <property type="match status" value="1"/>
</dbReference>
<dbReference type="GO" id="GO:1990351">
    <property type="term" value="C:transporter complex"/>
    <property type="evidence" value="ECO:0007669"/>
    <property type="project" value="TreeGrafter"/>
</dbReference>
<sequence>MSIKRILPLLALLLSLAACGFTMRGTTPLPFDTLYVGVSDNTLFGAQLRRAIRAASPGTRLVTEPGQADAQLQQVQRTQTRREVSLDPNGRVEEYELGVYYIFRLTDKTGQPLIPDITLSASQDMPYSNDLVQAKEGEMTLLYRSLEESLIGRLINRLTAPDVKAAAQVAREAQD</sequence>
<dbReference type="Proteomes" id="UP000245212">
    <property type="component" value="Unassembled WGS sequence"/>
</dbReference>
<keyword evidence="3 6" id="KW-0564">Palmitate</keyword>
<gene>
    <name evidence="6" type="primary">lptE</name>
    <name evidence="8" type="ORF">DD235_11515</name>
</gene>
<evidence type="ECO:0000256" key="2">
    <source>
        <dbReference type="ARBA" id="ARBA00023136"/>
    </source>
</evidence>
<dbReference type="Pfam" id="PF04390">
    <property type="entry name" value="LptE"/>
    <property type="match status" value="1"/>
</dbReference>
<dbReference type="Gene3D" id="3.30.160.150">
    <property type="entry name" value="Lipoprotein like domain"/>
    <property type="match status" value="1"/>
</dbReference>
<evidence type="ECO:0000256" key="3">
    <source>
        <dbReference type="ARBA" id="ARBA00023139"/>
    </source>
</evidence>
<organism evidence="8 9">
    <name type="scientific">Corticimicrobacter populi</name>
    <dbReference type="NCBI Taxonomy" id="2175229"/>
    <lineage>
        <taxon>Bacteria</taxon>
        <taxon>Pseudomonadati</taxon>
        <taxon>Pseudomonadota</taxon>
        <taxon>Betaproteobacteria</taxon>
        <taxon>Burkholderiales</taxon>
        <taxon>Alcaligenaceae</taxon>
        <taxon>Corticimicrobacter</taxon>
    </lineage>
</organism>
<evidence type="ECO:0000313" key="9">
    <source>
        <dbReference type="Proteomes" id="UP000245212"/>
    </source>
</evidence>
<evidence type="ECO:0000313" key="8">
    <source>
        <dbReference type="EMBL" id="PWF22693.1"/>
    </source>
</evidence>
<dbReference type="HAMAP" id="MF_01186">
    <property type="entry name" value="LPS_assembly_LptE"/>
    <property type="match status" value="1"/>
</dbReference>
<dbReference type="InterPro" id="IPR007485">
    <property type="entry name" value="LPS_assembly_LptE"/>
</dbReference>
<proteinExistence type="inferred from homology"/>
<keyword evidence="5 6" id="KW-0449">Lipoprotein</keyword>
<reference evidence="9" key="1">
    <citation type="submission" date="2018-05" db="EMBL/GenBank/DDBJ databases">
        <authorList>
            <person name="Li Y."/>
        </authorList>
    </citation>
    <scope>NUCLEOTIDE SEQUENCE [LARGE SCALE GENOMIC DNA]</scope>
    <source>
        <strain evidence="9">3d-2-2</strain>
    </source>
</reference>
<dbReference type="PROSITE" id="PS51257">
    <property type="entry name" value="PROKAR_LIPOPROTEIN"/>
    <property type="match status" value="1"/>
</dbReference>
<keyword evidence="2 6" id="KW-0472">Membrane</keyword>
<evidence type="ECO:0000256" key="6">
    <source>
        <dbReference type="HAMAP-Rule" id="MF_01186"/>
    </source>
</evidence>
<keyword evidence="1 6" id="KW-0732">Signal</keyword>
<evidence type="ECO:0000256" key="7">
    <source>
        <dbReference type="SAM" id="SignalP"/>
    </source>
</evidence>
<dbReference type="GO" id="GO:0009279">
    <property type="term" value="C:cell outer membrane"/>
    <property type="evidence" value="ECO:0007669"/>
    <property type="project" value="UniProtKB-SubCell"/>
</dbReference>
<protein>
    <recommendedName>
        <fullName evidence="6">LPS-assembly lipoprotein LptE</fullName>
    </recommendedName>
</protein>
<dbReference type="RefSeq" id="WP_109062217.1">
    <property type="nucleotide sequence ID" value="NZ_QETA01000004.1"/>
</dbReference>
<feature type="signal peptide" evidence="7">
    <location>
        <begin position="1"/>
        <end position="20"/>
    </location>
</feature>